<dbReference type="PANTHER" id="PTHR39174">
    <property type="entry name" value="INNER MEMBRANE PROTEIN-RELATED"/>
    <property type="match status" value="1"/>
</dbReference>
<accession>A0ABU2DTX2</accession>
<protein>
    <submittedName>
        <fullName evidence="2">YhdT family protein</fullName>
    </submittedName>
</protein>
<keyword evidence="1" id="KW-0472">Membrane</keyword>
<dbReference type="Pfam" id="PF06196">
    <property type="entry name" value="DUF997"/>
    <property type="match status" value="1"/>
</dbReference>
<gene>
    <name evidence="2" type="ORF">RIL96_10295</name>
</gene>
<keyword evidence="3" id="KW-1185">Reference proteome</keyword>
<feature type="transmembrane region" description="Helical" evidence="1">
    <location>
        <begin position="65"/>
        <end position="86"/>
    </location>
</feature>
<evidence type="ECO:0000313" key="3">
    <source>
        <dbReference type="Proteomes" id="UP001251870"/>
    </source>
</evidence>
<dbReference type="InterPro" id="IPR010398">
    <property type="entry name" value="DUF997"/>
</dbReference>
<sequence length="113" mass="12780">MSSRRWSEESEDFEHDPRYRVSLRETWICIGYWAAFTGIAIAIAWGLGSGVDGAEQDFVMGFPAWFFYSGIAFVGVASFIAPYLMVRFLFRDISLEPEDDGLAGHSAQQRGER</sequence>
<dbReference type="PANTHER" id="PTHR39174:SF1">
    <property type="entry name" value="INNER MEMBRANE PROTEIN"/>
    <property type="match status" value="1"/>
</dbReference>
<name>A0ABU2DTX2_9MICC</name>
<organism evidence="2 3">
    <name type="scientific">Nesterenkonia aerolata</name>
    <dbReference type="NCBI Taxonomy" id="3074079"/>
    <lineage>
        <taxon>Bacteria</taxon>
        <taxon>Bacillati</taxon>
        <taxon>Actinomycetota</taxon>
        <taxon>Actinomycetes</taxon>
        <taxon>Micrococcales</taxon>
        <taxon>Micrococcaceae</taxon>
        <taxon>Nesterenkonia</taxon>
    </lineage>
</organism>
<evidence type="ECO:0000256" key="1">
    <source>
        <dbReference type="SAM" id="Phobius"/>
    </source>
</evidence>
<evidence type="ECO:0000313" key="2">
    <source>
        <dbReference type="EMBL" id="MDR8019952.1"/>
    </source>
</evidence>
<comment type="caution">
    <text evidence="2">The sequence shown here is derived from an EMBL/GenBank/DDBJ whole genome shotgun (WGS) entry which is preliminary data.</text>
</comment>
<reference evidence="2 3" key="1">
    <citation type="submission" date="2023-09" db="EMBL/GenBank/DDBJ databases">
        <title>Description of three actinobacteria isolated from air of manufacturing shop in a pharmaceutical factory.</title>
        <authorList>
            <person name="Zhang D.-F."/>
        </authorList>
    </citation>
    <scope>NUCLEOTIDE SEQUENCE [LARGE SCALE GENOMIC DNA]</scope>
    <source>
        <strain evidence="2 3">LY-0111</strain>
    </source>
</reference>
<dbReference type="Proteomes" id="UP001251870">
    <property type="component" value="Unassembled WGS sequence"/>
</dbReference>
<proteinExistence type="predicted"/>
<keyword evidence="1" id="KW-1133">Transmembrane helix</keyword>
<dbReference type="EMBL" id="JAVKGR010000013">
    <property type="protein sequence ID" value="MDR8019952.1"/>
    <property type="molecule type" value="Genomic_DNA"/>
</dbReference>
<dbReference type="RefSeq" id="WP_310548939.1">
    <property type="nucleotide sequence ID" value="NZ_JAVKGR010000013.1"/>
</dbReference>
<keyword evidence="1" id="KW-0812">Transmembrane</keyword>
<feature type="transmembrane region" description="Helical" evidence="1">
    <location>
        <begin position="27"/>
        <end position="45"/>
    </location>
</feature>